<accession>A0A5C6M585</accession>
<feature type="domain" description="Cytochrome c" evidence="5">
    <location>
        <begin position="18"/>
        <end position="160"/>
    </location>
</feature>
<dbReference type="EMBL" id="SRHE01000715">
    <property type="protein sequence ID" value="TWW08344.1"/>
    <property type="molecule type" value="Genomic_DNA"/>
</dbReference>
<reference evidence="6 7" key="2">
    <citation type="submission" date="2019-08" db="EMBL/GenBank/DDBJ databases">
        <authorList>
            <person name="Henke P."/>
        </authorList>
    </citation>
    <scope>NUCLEOTIDE SEQUENCE [LARGE SCALE GENOMIC DNA]</scope>
    <source>
        <strain evidence="6">Phe10_nw2017</strain>
    </source>
</reference>
<organism evidence="6 7">
    <name type="scientific">Planctomyces bekefii</name>
    <dbReference type="NCBI Taxonomy" id="1653850"/>
    <lineage>
        <taxon>Bacteria</taxon>
        <taxon>Pseudomonadati</taxon>
        <taxon>Planctomycetota</taxon>
        <taxon>Planctomycetia</taxon>
        <taxon>Planctomycetales</taxon>
        <taxon>Planctomycetaceae</taxon>
        <taxon>Planctomyces</taxon>
    </lineage>
</organism>
<dbReference type="InterPro" id="IPR009056">
    <property type="entry name" value="Cyt_c-like_dom"/>
</dbReference>
<dbReference type="Proteomes" id="UP000321083">
    <property type="component" value="Unassembled WGS sequence"/>
</dbReference>
<keyword evidence="1 4" id="KW-0349">Heme</keyword>
<dbReference type="SUPFAM" id="SSF46626">
    <property type="entry name" value="Cytochrome c"/>
    <property type="match status" value="1"/>
</dbReference>
<dbReference type="AlphaFoldDB" id="A0A5C6M585"/>
<evidence type="ECO:0000313" key="7">
    <source>
        <dbReference type="Proteomes" id="UP000321083"/>
    </source>
</evidence>
<reference evidence="6 7" key="1">
    <citation type="submission" date="2019-08" db="EMBL/GenBank/DDBJ databases">
        <title>100 year-old enigma solved: identification of Planctomyces bekefii, the type genus and species of the phylum Planctomycetes.</title>
        <authorList>
            <person name="Svetlana D.N."/>
            <person name="Overmann J."/>
        </authorList>
    </citation>
    <scope>NUCLEOTIDE SEQUENCE [LARGE SCALE GENOMIC DNA]</scope>
    <source>
        <strain evidence="6">Phe10_nw2017</strain>
    </source>
</reference>
<sequence>MRGREKMPSSKKLSATNGESLDGAELYLQTCSGCHGAIEVSTKRNRSAEAIGFAITAVPAMKDRDDLLALSQVQITAIAKALSDSLSSDAVPEETVSRTGAEIYAASCAGCHRPLSASTVRNKSSNQIKGALANVSAMAAVAPLTDLEIDALAAALSDPTVTPIPSGSLVGAEIYANSCSGCHLPLQNTTKSNRTAAVISNAIAMIPTMSQLGSLQ</sequence>
<evidence type="ECO:0000313" key="6">
    <source>
        <dbReference type="EMBL" id="TWW08344.1"/>
    </source>
</evidence>
<evidence type="ECO:0000256" key="4">
    <source>
        <dbReference type="PROSITE-ProRule" id="PRU00433"/>
    </source>
</evidence>
<dbReference type="SUPFAM" id="SSF48695">
    <property type="entry name" value="Multiheme cytochromes"/>
    <property type="match status" value="1"/>
</dbReference>
<comment type="caution">
    <text evidence="6">The sequence shown here is derived from an EMBL/GenBank/DDBJ whole genome shotgun (WGS) entry which is preliminary data.</text>
</comment>
<dbReference type="PROSITE" id="PS51007">
    <property type="entry name" value="CYTC"/>
    <property type="match status" value="1"/>
</dbReference>
<evidence type="ECO:0000256" key="1">
    <source>
        <dbReference type="ARBA" id="ARBA00022617"/>
    </source>
</evidence>
<dbReference type="GO" id="GO:0046872">
    <property type="term" value="F:metal ion binding"/>
    <property type="evidence" value="ECO:0007669"/>
    <property type="project" value="UniProtKB-KW"/>
</dbReference>
<evidence type="ECO:0000256" key="3">
    <source>
        <dbReference type="ARBA" id="ARBA00023004"/>
    </source>
</evidence>
<keyword evidence="2 4" id="KW-0479">Metal-binding</keyword>
<name>A0A5C6M585_9PLAN</name>
<keyword evidence="7" id="KW-1185">Reference proteome</keyword>
<gene>
    <name evidence="6" type="ORF">E3A20_25260</name>
</gene>
<proteinExistence type="predicted"/>
<dbReference type="InterPro" id="IPR036909">
    <property type="entry name" value="Cyt_c-like_dom_sf"/>
</dbReference>
<dbReference type="GO" id="GO:0009055">
    <property type="term" value="F:electron transfer activity"/>
    <property type="evidence" value="ECO:0007669"/>
    <property type="project" value="InterPro"/>
</dbReference>
<keyword evidence="3 4" id="KW-0408">Iron</keyword>
<evidence type="ECO:0000259" key="5">
    <source>
        <dbReference type="PROSITE" id="PS51007"/>
    </source>
</evidence>
<dbReference type="GO" id="GO:0020037">
    <property type="term" value="F:heme binding"/>
    <property type="evidence" value="ECO:0007669"/>
    <property type="project" value="InterPro"/>
</dbReference>
<dbReference type="InterPro" id="IPR036280">
    <property type="entry name" value="Multihaem_cyt_sf"/>
</dbReference>
<protein>
    <recommendedName>
        <fullName evidence="5">Cytochrome c domain-containing protein</fullName>
    </recommendedName>
</protein>
<feature type="non-terminal residue" evidence="6">
    <location>
        <position position="216"/>
    </location>
</feature>
<evidence type="ECO:0000256" key="2">
    <source>
        <dbReference type="ARBA" id="ARBA00022723"/>
    </source>
</evidence>